<accession>A0A6C0K0S3</accession>
<sequence>MREACQNCRYTDCCCNNLRIINRRHQAMHNATHMKKLEKYFGIEDTDYLKHSISLKRTSNFKYKLLIKKRTVYNPLKTYINGLPRDINNLIYSYLWQPNLIMRISIVLPRDYPFACPNWEVIKYMKNGKTQDAREETKNVMCAMESTSPSMTLDKEILAYAVKVFDC</sequence>
<protein>
    <submittedName>
        <fullName evidence="1">Uncharacterized protein</fullName>
    </submittedName>
</protein>
<reference evidence="1" key="1">
    <citation type="journal article" date="2020" name="Nature">
        <title>Giant virus diversity and host interactions through global metagenomics.</title>
        <authorList>
            <person name="Schulz F."/>
            <person name="Roux S."/>
            <person name="Paez-Espino D."/>
            <person name="Jungbluth S."/>
            <person name="Walsh D.A."/>
            <person name="Denef V.J."/>
            <person name="McMahon K.D."/>
            <person name="Konstantinidis K.T."/>
            <person name="Eloe-Fadrosh E.A."/>
            <person name="Kyrpides N.C."/>
            <person name="Woyke T."/>
        </authorList>
    </citation>
    <scope>NUCLEOTIDE SEQUENCE</scope>
    <source>
        <strain evidence="1">GVMAG-S-1101165-83</strain>
    </source>
</reference>
<dbReference type="EMBL" id="MN740769">
    <property type="protein sequence ID" value="QHU10550.1"/>
    <property type="molecule type" value="Genomic_DNA"/>
</dbReference>
<dbReference type="AlphaFoldDB" id="A0A6C0K0S3"/>
<organism evidence="1">
    <name type="scientific">viral metagenome</name>
    <dbReference type="NCBI Taxonomy" id="1070528"/>
    <lineage>
        <taxon>unclassified sequences</taxon>
        <taxon>metagenomes</taxon>
        <taxon>organismal metagenomes</taxon>
    </lineage>
</organism>
<name>A0A6C0K0S3_9ZZZZ</name>
<proteinExistence type="predicted"/>
<evidence type="ECO:0000313" key="1">
    <source>
        <dbReference type="EMBL" id="QHU10550.1"/>
    </source>
</evidence>